<dbReference type="EMBL" id="JAIWYP010000007">
    <property type="protein sequence ID" value="KAH3801603.1"/>
    <property type="molecule type" value="Genomic_DNA"/>
</dbReference>
<keyword evidence="2" id="KW-1185">Reference proteome</keyword>
<sequence>MASFSGKEDLVTWISQFEAIAKRNNWSQDEMLDQLLPRLEGLAAQFAFSQLSPKLAK</sequence>
<organism evidence="1 2">
    <name type="scientific">Dreissena polymorpha</name>
    <name type="common">Zebra mussel</name>
    <name type="synonym">Mytilus polymorpha</name>
    <dbReference type="NCBI Taxonomy" id="45954"/>
    <lineage>
        <taxon>Eukaryota</taxon>
        <taxon>Metazoa</taxon>
        <taxon>Spiralia</taxon>
        <taxon>Lophotrochozoa</taxon>
        <taxon>Mollusca</taxon>
        <taxon>Bivalvia</taxon>
        <taxon>Autobranchia</taxon>
        <taxon>Heteroconchia</taxon>
        <taxon>Euheterodonta</taxon>
        <taxon>Imparidentia</taxon>
        <taxon>Neoheterodontei</taxon>
        <taxon>Myida</taxon>
        <taxon>Dreissenoidea</taxon>
        <taxon>Dreissenidae</taxon>
        <taxon>Dreissena</taxon>
    </lineage>
</organism>
<dbReference type="Proteomes" id="UP000828390">
    <property type="component" value="Unassembled WGS sequence"/>
</dbReference>
<gene>
    <name evidence="1" type="ORF">DPMN_155259</name>
</gene>
<protein>
    <submittedName>
        <fullName evidence="1">Uncharacterized protein</fullName>
    </submittedName>
</protein>
<dbReference type="AlphaFoldDB" id="A0A9D4JAQ9"/>
<evidence type="ECO:0000313" key="1">
    <source>
        <dbReference type="EMBL" id="KAH3801603.1"/>
    </source>
</evidence>
<evidence type="ECO:0000313" key="2">
    <source>
        <dbReference type="Proteomes" id="UP000828390"/>
    </source>
</evidence>
<proteinExistence type="predicted"/>
<comment type="caution">
    <text evidence="1">The sequence shown here is derived from an EMBL/GenBank/DDBJ whole genome shotgun (WGS) entry which is preliminary data.</text>
</comment>
<reference evidence="1" key="1">
    <citation type="journal article" date="2019" name="bioRxiv">
        <title>The Genome of the Zebra Mussel, Dreissena polymorpha: A Resource for Invasive Species Research.</title>
        <authorList>
            <person name="McCartney M.A."/>
            <person name="Auch B."/>
            <person name="Kono T."/>
            <person name="Mallez S."/>
            <person name="Zhang Y."/>
            <person name="Obille A."/>
            <person name="Becker A."/>
            <person name="Abrahante J.E."/>
            <person name="Garbe J."/>
            <person name="Badalamenti J.P."/>
            <person name="Herman A."/>
            <person name="Mangelson H."/>
            <person name="Liachko I."/>
            <person name="Sullivan S."/>
            <person name="Sone E.D."/>
            <person name="Koren S."/>
            <person name="Silverstein K.A.T."/>
            <person name="Beckman K.B."/>
            <person name="Gohl D.M."/>
        </authorList>
    </citation>
    <scope>NUCLEOTIDE SEQUENCE</scope>
    <source>
        <strain evidence="1">Duluth1</strain>
        <tissue evidence="1">Whole animal</tissue>
    </source>
</reference>
<name>A0A9D4JAQ9_DREPO</name>
<accession>A0A9D4JAQ9</accession>
<reference evidence="1" key="2">
    <citation type="submission" date="2020-11" db="EMBL/GenBank/DDBJ databases">
        <authorList>
            <person name="McCartney M.A."/>
            <person name="Auch B."/>
            <person name="Kono T."/>
            <person name="Mallez S."/>
            <person name="Becker A."/>
            <person name="Gohl D.M."/>
            <person name="Silverstein K.A.T."/>
            <person name="Koren S."/>
            <person name="Bechman K.B."/>
            <person name="Herman A."/>
            <person name="Abrahante J.E."/>
            <person name="Garbe J."/>
        </authorList>
    </citation>
    <scope>NUCLEOTIDE SEQUENCE</scope>
    <source>
        <strain evidence="1">Duluth1</strain>
        <tissue evidence="1">Whole animal</tissue>
    </source>
</reference>